<comment type="subcellular location">
    <subcellularLocation>
        <location evidence="1">Cell membrane</location>
    </subcellularLocation>
    <subcellularLocation>
        <location evidence="2">Cytoplasm</location>
    </subcellularLocation>
</comment>
<keyword evidence="4" id="KW-0963">Cytoplasm</keyword>
<dbReference type="Gene3D" id="2.60.120.10">
    <property type="entry name" value="Jelly Rolls"/>
    <property type="match status" value="1"/>
</dbReference>
<evidence type="ECO:0000313" key="7">
    <source>
        <dbReference type="EMBL" id="KYB25995.1"/>
    </source>
</evidence>
<name>A0A139WDR2_TRICA</name>
<evidence type="ECO:0000256" key="6">
    <source>
        <dbReference type="ARBA" id="ARBA00023136"/>
    </source>
</evidence>
<dbReference type="GO" id="GO:0005737">
    <property type="term" value="C:cytoplasm"/>
    <property type="evidence" value="ECO:0007669"/>
    <property type="project" value="UniProtKB-SubCell"/>
</dbReference>
<dbReference type="EMBL" id="KQ971358">
    <property type="protein sequence ID" value="KYB25995.1"/>
    <property type="molecule type" value="Genomic_DNA"/>
</dbReference>
<dbReference type="InParanoid" id="A0A139WDR2"/>
<evidence type="ECO:0000256" key="3">
    <source>
        <dbReference type="ARBA" id="ARBA00022475"/>
    </source>
</evidence>
<keyword evidence="8" id="KW-1185">Reference proteome</keyword>
<reference evidence="7 8" key="1">
    <citation type="journal article" date="2008" name="Nature">
        <title>The genome of the model beetle and pest Tribolium castaneum.</title>
        <authorList>
            <consortium name="Tribolium Genome Sequencing Consortium"/>
            <person name="Richards S."/>
            <person name="Gibbs R.A."/>
            <person name="Weinstock G.M."/>
            <person name="Brown S.J."/>
            <person name="Denell R."/>
            <person name="Beeman R.W."/>
            <person name="Gibbs R."/>
            <person name="Beeman R.W."/>
            <person name="Brown S.J."/>
            <person name="Bucher G."/>
            <person name="Friedrich M."/>
            <person name="Grimmelikhuijzen C.J."/>
            <person name="Klingler M."/>
            <person name="Lorenzen M."/>
            <person name="Richards S."/>
            <person name="Roth S."/>
            <person name="Schroder R."/>
            <person name="Tautz D."/>
            <person name="Zdobnov E.M."/>
            <person name="Muzny D."/>
            <person name="Gibbs R.A."/>
            <person name="Weinstock G.M."/>
            <person name="Attaway T."/>
            <person name="Bell S."/>
            <person name="Buhay C.J."/>
            <person name="Chandrabose M.N."/>
            <person name="Chavez D."/>
            <person name="Clerk-Blankenburg K.P."/>
            <person name="Cree A."/>
            <person name="Dao M."/>
            <person name="Davis C."/>
            <person name="Chacko J."/>
            <person name="Dinh H."/>
            <person name="Dugan-Rocha S."/>
            <person name="Fowler G."/>
            <person name="Garner T.T."/>
            <person name="Garnes J."/>
            <person name="Gnirke A."/>
            <person name="Hawes A."/>
            <person name="Hernandez J."/>
            <person name="Hines S."/>
            <person name="Holder M."/>
            <person name="Hume J."/>
            <person name="Jhangiani S.N."/>
            <person name="Joshi V."/>
            <person name="Khan Z.M."/>
            <person name="Jackson L."/>
            <person name="Kovar C."/>
            <person name="Kowis A."/>
            <person name="Lee S."/>
            <person name="Lewis L.R."/>
            <person name="Margolis J."/>
            <person name="Morgan M."/>
            <person name="Nazareth L.V."/>
            <person name="Nguyen N."/>
            <person name="Okwuonu G."/>
            <person name="Parker D."/>
            <person name="Richards S."/>
            <person name="Ruiz S.J."/>
            <person name="Santibanez J."/>
            <person name="Savard J."/>
            <person name="Scherer S.E."/>
            <person name="Schneider B."/>
            <person name="Sodergren E."/>
            <person name="Tautz D."/>
            <person name="Vattahil S."/>
            <person name="Villasana D."/>
            <person name="White C.S."/>
            <person name="Wright R."/>
            <person name="Park Y."/>
            <person name="Beeman R.W."/>
            <person name="Lord J."/>
            <person name="Oppert B."/>
            <person name="Lorenzen M."/>
            <person name="Brown S."/>
            <person name="Wang L."/>
            <person name="Savard J."/>
            <person name="Tautz D."/>
            <person name="Richards S."/>
            <person name="Weinstock G."/>
            <person name="Gibbs R.A."/>
            <person name="Liu Y."/>
            <person name="Worley K."/>
            <person name="Weinstock G."/>
            <person name="Elsik C.G."/>
            <person name="Reese J.T."/>
            <person name="Elhaik E."/>
            <person name="Landan G."/>
            <person name="Graur D."/>
            <person name="Arensburger P."/>
            <person name="Atkinson P."/>
            <person name="Beeman R.W."/>
            <person name="Beidler J."/>
            <person name="Brown S.J."/>
            <person name="Demuth J.P."/>
            <person name="Drury D.W."/>
            <person name="Du Y.Z."/>
            <person name="Fujiwara H."/>
            <person name="Lorenzen M."/>
            <person name="Maselli V."/>
            <person name="Osanai M."/>
            <person name="Park Y."/>
            <person name="Robertson H.M."/>
            <person name="Tu Z."/>
            <person name="Wang J.J."/>
            <person name="Wang S."/>
            <person name="Richards S."/>
            <person name="Song H."/>
            <person name="Zhang L."/>
            <person name="Sodergren E."/>
            <person name="Werner D."/>
            <person name="Stanke M."/>
            <person name="Morgenstern B."/>
            <person name="Solovyev V."/>
            <person name="Kosarev P."/>
            <person name="Brown G."/>
            <person name="Chen H.C."/>
            <person name="Ermolaeva O."/>
            <person name="Hlavina W."/>
            <person name="Kapustin Y."/>
            <person name="Kiryutin B."/>
            <person name="Kitts P."/>
            <person name="Maglott D."/>
            <person name="Pruitt K."/>
            <person name="Sapojnikov V."/>
            <person name="Souvorov A."/>
            <person name="Mackey A.J."/>
            <person name="Waterhouse R.M."/>
            <person name="Wyder S."/>
            <person name="Zdobnov E.M."/>
            <person name="Zdobnov E.M."/>
            <person name="Wyder S."/>
            <person name="Kriventseva E.V."/>
            <person name="Kadowaki T."/>
            <person name="Bork P."/>
            <person name="Aranda M."/>
            <person name="Bao R."/>
            <person name="Beermann A."/>
            <person name="Berns N."/>
            <person name="Bolognesi R."/>
            <person name="Bonneton F."/>
            <person name="Bopp D."/>
            <person name="Brown S.J."/>
            <person name="Bucher G."/>
            <person name="Butts T."/>
            <person name="Chaumot A."/>
            <person name="Denell R.E."/>
            <person name="Ferrier D.E."/>
            <person name="Friedrich M."/>
            <person name="Gordon C.M."/>
            <person name="Jindra M."/>
            <person name="Klingler M."/>
            <person name="Lan Q."/>
            <person name="Lattorff H.M."/>
            <person name="Laudet V."/>
            <person name="von Levetsow C."/>
            <person name="Liu Z."/>
            <person name="Lutz R."/>
            <person name="Lynch J.A."/>
            <person name="da Fonseca R.N."/>
            <person name="Posnien N."/>
            <person name="Reuter R."/>
            <person name="Roth S."/>
            <person name="Savard J."/>
            <person name="Schinko J.B."/>
            <person name="Schmitt C."/>
            <person name="Schoppmeier M."/>
            <person name="Schroder R."/>
            <person name="Shippy T.D."/>
            <person name="Simonnet F."/>
            <person name="Marques-Souza H."/>
            <person name="Tautz D."/>
            <person name="Tomoyasu Y."/>
            <person name="Trauner J."/>
            <person name="Van der Zee M."/>
            <person name="Vervoort M."/>
            <person name="Wittkopp N."/>
            <person name="Wimmer E.A."/>
            <person name="Yang X."/>
            <person name="Jones A.K."/>
            <person name="Sattelle D.B."/>
            <person name="Ebert P.R."/>
            <person name="Nelson D."/>
            <person name="Scott J.G."/>
            <person name="Beeman R.W."/>
            <person name="Muthukrishnan S."/>
            <person name="Kramer K.J."/>
            <person name="Arakane Y."/>
            <person name="Beeman R.W."/>
            <person name="Zhu Q."/>
            <person name="Hogenkamp D."/>
            <person name="Dixit R."/>
            <person name="Oppert B."/>
            <person name="Jiang H."/>
            <person name="Zou Z."/>
            <person name="Marshall J."/>
            <person name="Elpidina E."/>
            <person name="Vinokurov K."/>
            <person name="Oppert C."/>
            <person name="Zou Z."/>
            <person name="Evans J."/>
            <person name="Lu Z."/>
            <person name="Zhao P."/>
            <person name="Sumathipala N."/>
            <person name="Altincicek B."/>
            <person name="Vilcinskas A."/>
            <person name="Williams M."/>
            <person name="Hultmark D."/>
            <person name="Hetru C."/>
            <person name="Jiang H."/>
            <person name="Grimmelikhuijzen C.J."/>
            <person name="Hauser F."/>
            <person name="Cazzamali G."/>
            <person name="Williamson M."/>
            <person name="Park Y."/>
            <person name="Li B."/>
            <person name="Tanaka Y."/>
            <person name="Predel R."/>
            <person name="Neupert S."/>
            <person name="Schachtner J."/>
            <person name="Verleyen P."/>
            <person name="Raible F."/>
            <person name="Bork P."/>
            <person name="Friedrich M."/>
            <person name="Walden K.K."/>
            <person name="Robertson H.M."/>
            <person name="Angeli S."/>
            <person name="Foret S."/>
            <person name="Bucher G."/>
            <person name="Schuetz S."/>
            <person name="Maleszka R."/>
            <person name="Wimmer E.A."/>
            <person name="Beeman R.W."/>
            <person name="Lorenzen M."/>
            <person name="Tomoyasu Y."/>
            <person name="Miller S.C."/>
            <person name="Grossmann D."/>
            <person name="Bucher G."/>
        </authorList>
    </citation>
    <scope>NUCLEOTIDE SEQUENCE [LARGE SCALE GENOMIC DNA]</scope>
    <source>
        <strain evidence="7 8">Georgia GA2</strain>
    </source>
</reference>
<evidence type="ECO:0000256" key="5">
    <source>
        <dbReference type="ARBA" id="ARBA00022553"/>
    </source>
</evidence>
<sequence>MREVDAVKLRGFETPRNGTVAPSCGVMTDWDQMFVRSLAKPPACRSLQDLQVIYYGLSGLEALQTLRDSALRAFCKVVRYEKHQANDVLYYTGELSTCWYILLSGSVFIDGSMFLPRSRILKKVQSAAGSKRCTFIMLVSSRKNNGSTTNPQNKNYRIFKPQRHTLSA</sequence>
<accession>A0A139WDR2</accession>
<organism evidence="7 8">
    <name type="scientific">Tribolium castaneum</name>
    <name type="common">Red flour beetle</name>
    <dbReference type="NCBI Taxonomy" id="7070"/>
    <lineage>
        <taxon>Eukaryota</taxon>
        <taxon>Metazoa</taxon>
        <taxon>Ecdysozoa</taxon>
        <taxon>Arthropoda</taxon>
        <taxon>Hexapoda</taxon>
        <taxon>Insecta</taxon>
        <taxon>Pterygota</taxon>
        <taxon>Neoptera</taxon>
        <taxon>Endopterygota</taxon>
        <taxon>Coleoptera</taxon>
        <taxon>Polyphaga</taxon>
        <taxon>Cucujiformia</taxon>
        <taxon>Tenebrionidae</taxon>
        <taxon>Tenebrionidae incertae sedis</taxon>
        <taxon>Tribolium</taxon>
    </lineage>
</organism>
<dbReference type="PANTHER" id="PTHR45161:SF3">
    <property type="entry name" value="METHYL-ACCEPTING CHEMOTAXIS PROTEIN"/>
    <property type="match status" value="1"/>
</dbReference>
<dbReference type="AlphaFoldDB" id="A0A139WDR2"/>
<dbReference type="STRING" id="7070.A0A139WDR2"/>
<evidence type="ECO:0000256" key="1">
    <source>
        <dbReference type="ARBA" id="ARBA00004236"/>
    </source>
</evidence>
<gene>
    <name evidence="7" type="primary">AUGUSTUS-3.0.2_05859</name>
    <name evidence="7" type="ORF">TcasGA2_TC005859</name>
</gene>
<dbReference type="GO" id="GO:0005886">
    <property type="term" value="C:plasma membrane"/>
    <property type="evidence" value="ECO:0007669"/>
    <property type="project" value="UniProtKB-SubCell"/>
</dbReference>
<keyword evidence="5" id="KW-0597">Phosphoprotein</keyword>
<dbReference type="SUPFAM" id="SSF51206">
    <property type="entry name" value="cAMP-binding domain-like"/>
    <property type="match status" value="1"/>
</dbReference>
<dbReference type="Proteomes" id="UP000007266">
    <property type="component" value="Linkage group 8"/>
</dbReference>
<evidence type="ECO:0000313" key="8">
    <source>
        <dbReference type="Proteomes" id="UP000007266"/>
    </source>
</evidence>
<evidence type="ECO:0000256" key="2">
    <source>
        <dbReference type="ARBA" id="ARBA00004496"/>
    </source>
</evidence>
<keyword evidence="6" id="KW-0472">Membrane</keyword>
<evidence type="ECO:0000256" key="4">
    <source>
        <dbReference type="ARBA" id="ARBA00022490"/>
    </source>
</evidence>
<dbReference type="InterPro" id="IPR014710">
    <property type="entry name" value="RmlC-like_jellyroll"/>
</dbReference>
<reference evidence="7 8" key="2">
    <citation type="journal article" date="2010" name="Nucleic Acids Res.">
        <title>BeetleBase in 2010: revisions to provide comprehensive genomic information for Tribolium castaneum.</title>
        <authorList>
            <person name="Kim H.S."/>
            <person name="Murphy T."/>
            <person name="Xia J."/>
            <person name="Caragea D."/>
            <person name="Park Y."/>
            <person name="Beeman R.W."/>
            <person name="Lorenzen M.D."/>
            <person name="Butcher S."/>
            <person name="Manak J.R."/>
            <person name="Brown S.J."/>
        </authorList>
    </citation>
    <scope>GENOME REANNOTATION</scope>
    <source>
        <strain evidence="7 8">Georgia GA2</strain>
    </source>
</reference>
<dbReference type="InterPro" id="IPR018490">
    <property type="entry name" value="cNMP-bd_dom_sf"/>
</dbReference>
<dbReference type="eggNOG" id="KOG3542">
    <property type="taxonomic scope" value="Eukaryota"/>
</dbReference>
<keyword evidence="3" id="KW-1003">Cell membrane</keyword>
<protein>
    <submittedName>
        <fullName evidence="7">Rap guanine nucleotide exchange factor-like Protein</fullName>
    </submittedName>
</protein>
<proteinExistence type="predicted"/>
<dbReference type="PANTHER" id="PTHR45161">
    <property type="entry name" value="CYTOSKELETON-ASSOCIATED PROTEIN 4"/>
    <property type="match status" value="1"/>
</dbReference>